<evidence type="ECO:0000313" key="2">
    <source>
        <dbReference type="Proteomes" id="UP000237347"/>
    </source>
</evidence>
<sequence>MTSNYMFNISFVNNQDEITIMYAQSAKKNGLTQKKRMLTILGVSVAIMFLLVVSVVYWFVMNKKKGKEV</sequence>
<gene>
    <name evidence="1" type="ORF">CFP56_043632</name>
</gene>
<evidence type="ECO:0000313" key="1">
    <source>
        <dbReference type="EMBL" id="KAK7850775.1"/>
    </source>
</evidence>
<organism evidence="1 2">
    <name type="scientific">Quercus suber</name>
    <name type="common">Cork oak</name>
    <dbReference type="NCBI Taxonomy" id="58331"/>
    <lineage>
        <taxon>Eukaryota</taxon>
        <taxon>Viridiplantae</taxon>
        <taxon>Streptophyta</taxon>
        <taxon>Embryophyta</taxon>
        <taxon>Tracheophyta</taxon>
        <taxon>Spermatophyta</taxon>
        <taxon>Magnoliopsida</taxon>
        <taxon>eudicotyledons</taxon>
        <taxon>Gunneridae</taxon>
        <taxon>Pentapetalae</taxon>
        <taxon>rosids</taxon>
        <taxon>fabids</taxon>
        <taxon>Fagales</taxon>
        <taxon>Fagaceae</taxon>
        <taxon>Quercus</taxon>
    </lineage>
</organism>
<protein>
    <submittedName>
        <fullName evidence="1">Uncharacterized protein</fullName>
    </submittedName>
</protein>
<dbReference type="AlphaFoldDB" id="A0AAW0LGX9"/>
<accession>A0AAW0LGX9</accession>
<reference evidence="1 2" key="1">
    <citation type="journal article" date="2018" name="Sci. Data">
        <title>The draft genome sequence of cork oak.</title>
        <authorList>
            <person name="Ramos A.M."/>
            <person name="Usie A."/>
            <person name="Barbosa P."/>
            <person name="Barros P.M."/>
            <person name="Capote T."/>
            <person name="Chaves I."/>
            <person name="Simoes F."/>
            <person name="Abreu I."/>
            <person name="Carrasquinho I."/>
            <person name="Faro C."/>
            <person name="Guimaraes J.B."/>
            <person name="Mendonca D."/>
            <person name="Nobrega F."/>
            <person name="Rodrigues L."/>
            <person name="Saibo N.J.M."/>
            <person name="Varela M.C."/>
            <person name="Egas C."/>
            <person name="Matos J."/>
            <person name="Miguel C.M."/>
            <person name="Oliveira M.M."/>
            <person name="Ricardo C.P."/>
            <person name="Goncalves S."/>
        </authorList>
    </citation>
    <scope>NUCLEOTIDE SEQUENCE [LARGE SCALE GENOMIC DNA]</scope>
    <source>
        <strain evidence="2">cv. HL8</strain>
    </source>
</reference>
<keyword evidence="2" id="KW-1185">Reference proteome</keyword>
<dbReference type="EMBL" id="PKMF04000095">
    <property type="protein sequence ID" value="KAK7850775.1"/>
    <property type="molecule type" value="Genomic_DNA"/>
</dbReference>
<name>A0AAW0LGX9_QUESU</name>
<proteinExistence type="predicted"/>
<comment type="caution">
    <text evidence="1">The sequence shown here is derived from an EMBL/GenBank/DDBJ whole genome shotgun (WGS) entry which is preliminary data.</text>
</comment>
<dbReference type="Proteomes" id="UP000237347">
    <property type="component" value="Unassembled WGS sequence"/>
</dbReference>